<evidence type="ECO:0000313" key="2">
    <source>
        <dbReference type="EMBL" id="OPC77383.1"/>
    </source>
</evidence>
<organism evidence="2 3">
    <name type="scientific">Embleya scabrispora</name>
    <dbReference type="NCBI Taxonomy" id="159449"/>
    <lineage>
        <taxon>Bacteria</taxon>
        <taxon>Bacillati</taxon>
        <taxon>Actinomycetota</taxon>
        <taxon>Actinomycetes</taxon>
        <taxon>Kitasatosporales</taxon>
        <taxon>Streptomycetaceae</taxon>
        <taxon>Embleya</taxon>
    </lineage>
</organism>
<protein>
    <recommendedName>
        <fullName evidence="1">Polysaccharide pyruvyl transferase domain-containing protein</fullName>
    </recommendedName>
</protein>
<gene>
    <name evidence="2" type="ORF">B4N89_43500</name>
</gene>
<evidence type="ECO:0000259" key="1">
    <source>
        <dbReference type="Pfam" id="PF04230"/>
    </source>
</evidence>
<dbReference type="Pfam" id="PF04230">
    <property type="entry name" value="PS_pyruv_trans"/>
    <property type="match status" value="1"/>
</dbReference>
<dbReference type="OrthoDB" id="8444043at2"/>
<dbReference type="STRING" id="159449.B4N89_43500"/>
<dbReference type="AlphaFoldDB" id="A0A1T3NKK7"/>
<dbReference type="RefSeq" id="WP_078982138.1">
    <property type="nucleotide sequence ID" value="NZ_MWQN01000004.1"/>
</dbReference>
<dbReference type="EMBL" id="MWQN01000004">
    <property type="protein sequence ID" value="OPC77383.1"/>
    <property type="molecule type" value="Genomic_DNA"/>
</dbReference>
<dbReference type="InterPro" id="IPR007345">
    <property type="entry name" value="Polysacch_pyruvyl_Trfase"/>
</dbReference>
<comment type="caution">
    <text evidence="2">The sequence shown here is derived from an EMBL/GenBank/DDBJ whole genome shotgun (WGS) entry which is preliminary data.</text>
</comment>
<dbReference type="Proteomes" id="UP000190037">
    <property type="component" value="Unassembled WGS sequence"/>
</dbReference>
<sequence length="383" mass="41079">MVLPSDGEPRPYYLVCPAGIPNYGDELIAITWLRHLARVAPEVDVVVDCLYPEVAVRHMDGVHPRARFTSVLWRLCLRHWPGDDPEATCAGVADAVRTPTSVPELADGISVLRGAAVVHLVGGGFLNGIWPVFVGLLAGIAVAAETGDARTAMTGQGLWPPADAAGSTRSLIGRFDVVDVRDTASAEFAGLAPSADHCDDVFLGFGPHLLRADEERVPEVMVSVQSLLTENEGAAEATVRFVSEVLRAWRVTDVGLLECSPDKDRDVLAIAQMLLPGARRYSLGDVLAHGLPARAGQCWISTRFHPHMVAGAAGAHGVALVVRDDYYDIKHRSLIDSGSAWRLLRPPEIPERPTTGGYGAERLAELRTAKLAVAERIYGRGSG</sequence>
<name>A0A1T3NKK7_9ACTN</name>
<accession>A0A1T3NKK7</accession>
<keyword evidence="3" id="KW-1185">Reference proteome</keyword>
<proteinExistence type="predicted"/>
<reference evidence="2 3" key="1">
    <citation type="submission" date="2017-03" db="EMBL/GenBank/DDBJ databases">
        <title>Draft genome sequence of Streptomyces scabrisporus NF3, endophyte isolated from Amphipterygium adstringens.</title>
        <authorList>
            <person name="Vazquez M."/>
            <person name="Ceapa C.D."/>
            <person name="Rodriguez Luna D."/>
            <person name="Sanchez Esquivel S."/>
        </authorList>
    </citation>
    <scope>NUCLEOTIDE SEQUENCE [LARGE SCALE GENOMIC DNA]</scope>
    <source>
        <strain evidence="2 3">NF3</strain>
    </source>
</reference>
<evidence type="ECO:0000313" key="3">
    <source>
        <dbReference type="Proteomes" id="UP000190037"/>
    </source>
</evidence>
<feature type="domain" description="Polysaccharide pyruvyl transferase" evidence="1">
    <location>
        <begin position="22"/>
        <end position="188"/>
    </location>
</feature>